<dbReference type="Gene3D" id="2.10.109.10">
    <property type="entry name" value="Umud Fragment, subunit A"/>
    <property type="match status" value="1"/>
</dbReference>
<comment type="caution">
    <text evidence="10">The sequence shown here is derived from an EMBL/GenBank/DDBJ whole genome shotgun (WGS) entry which is preliminary data.</text>
</comment>
<evidence type="ECO:0000256" key="1">
    <source>
        <dbReference type="ARBA" id="ARBA00000677"/>
    </source>
</evidence>
<comment type="subcellular location">
    <subcellularLocation>
        <location evidence="2">Cell membrane</location>
        <topology evidence="2">Single-pass type II membrane protein</topology>
    </subcellularLocation>
    <subcellularLocation>
        <location evidence="8">Membrane</location>
        <topology evidence="8">Single-pass type II membrane protein</topology>
    </subcellularLocation>
</comment>
<dbReference type="InterPro" id="IPR000223">
    <property type="entry name" value="Pept_S26A_signal_pept_1"/>
</dbReference>
<feature type="transmembrane region" description="Helical" evidence="8">
    <location>
        <begin position="102"/>
        <end position="121"/>
    </location>
</feature>
<evidence type="ECO:0000313" key="10">
    <source>
        <dbReference type="EMBL" id="PSF38074.1"/>
    </source>
</evidence>
<gene>
    <name evidence="10" type="primary">lepB</name>
    <name evidence="10" type="ORF">C7H19_06270</name>
</gene>
<keyword evidence="8" id="KW-1133">Transmembrane helix</keyword>
<dbReference type="InterPro" id="IPR019533">
    <property type="entry name" value="Peptidase_S26"/>
</dbReference>
<dbReference type="EMBL" id="PXOH01000005">
    <property type="protein sequence ID" value="PSF38074.1"/>
    <property type="molecule type" value="Genomic_DNA"/>
</dbReference>
<dbReference type="InterPro" id="IPR019758">
    <property type="entry name" value="Pept_S26A_signal_pept_1_CS"/>
</dbReference>
<evidence type="ECO:0000256" key="6">
    <source>
        <dbReference type="ARBA" id="ARBA00022801"/>
    </source>
</evidence>
<dbReference type="GO" id="GO:0006465">
    <property type="term" value="P:signal peptide processing"/>
    <property type="evidence" value="ECO:0007669"/>
    <property type="project" value="InterPro"/>
</dbReference>
<dbReference type="PRINTS" id="PR00727">
    <property type="entry name" value="LEADERPTASE"/>
</dbReference>
<keyword evidence="6 8" id="KW-0378">Hydrolase</keyword>
<evidence type="ECO:0000256" key="7">
    <source>
        <dbReference type="PIRSR" id="PIRSR600223-1"/>
    </source>
</evidence>
<feature type="transmembrane region" description="Helical" evidence="8">
    <location>
        <begin position="127"/>
        <end position="148"/>
    </location>
</feature>
<evidence type="ECO:0000313" key="11">
    <source>
        <dbReference type="Proteomes" id="UP000239001"/>
    </source>
</evidence>
<feature type="active site" evidence="7">
    <location>
        <position position="246"/>
    </location>
</feature>
<dbReference type="SUPFAM" id="SSF51306">
    <property type="entry name" value="LexA/Signal peptidase"/>
    <property type="match status" value="1"/>
</dbReference>
<feature type="transmembrane region" description="Helical" evidence="8">
    <location>
        <begin position="160"/>
        <end position="181"/>
    </location>
</feature>
<comment type="similarity">
    <text evidence="3 8">Belongs to the peptidase S26 family.</text>
</comment>
<dbReference type="Proteomes" id="UP000239001">
    <property type="component" value="Unassembled WGS sequence"/>
</dbReference>
<dbReference type="NCBIfam" id="TIGR02227">
    <property type="entry name" value="sigpep_I_bact"/>
    <property type="match status" value="1"/>
</dbReference>
<dbReference type="InterPro" id="IPR019756">
    <property type="entry name" value="Pept_S26A_signal_pept_1_Ser-AS"/>
</dbReference>
<name>A0A2T1M074_9CHRO</name>
<dbReference type="Pfam" id="PF10502">
    <property type="entry name" value="Peptidase_S26"/>
    <property type="match status" value="1"/>
</dbReference>
<dbReference type="PANTHER" id="PTHR43390:SF1">
    <property type="entry name" value="CHLOROPLAST PROCESSING PEPTIDASE"/>
    <property type="match status" value="1"/>
</dbReference>
<dbReference type="AlphaFoldDB" id="A0A2T1M074"/>
<dbReference type="PROSITE" id="PS00501">
    <property type="entry name" value="SPASE_I_1"/>
    <property type="match status" value="1"/>
</dbReference>
<organism evidence="10 11">
    <name type="scientific">Aphanothece hegewaldii CCALA 016</name>
    <dbReference type="NCBI Taxonomy" id="2107694"/>
    <lineage>
        <taxon>Bacteria</taxon>
        <taxon>Bacillati</taxon>
        <taxon>Cyanobacteriota</taxon>
        <taxon>Cyanophyceae</taxon>
        <taxon>Oscillatoriophycideae</taxon>
        <taxon>Chroococcales</taxon>
        <taxon>Aphanothecaceae</taxon>
        <taxon>Aphanothece</taxon>
    </lineage>
</organism>
<feature type="transmembrane region" description="Helical" evidence="8">
    <location>
        <begin position="17"/>
        <end position="34"/>
    </location>
</feature>
<reference evidence="10 11" key="2">
    <citation type="submission" date="2018-03" db="EMBL/GenBank/DDBJ databases">
        <authorList>
            <person name="Keele B.F."/>
        </authorList>
    </citation>
    <scope>NUCLEOTIDE SEQUENCE [LARGE SCALE GENOMIC DNA]</scope>
    <source>
        <strain evidence="10 11">CCALA 016</strain>
    </source>
</reference>
<comment type="caution">
    <text evidence="8">Lacks conserved residue(s) required for the propagation of feature annotation.</text>
</comment>
<dbReference type="EC" id="3.4.21.89" evidence="4 8"/>
<keyword evidence="11" id="KW-1185">Reference proteome</keyword>
<keyword evidence="5 8" id="KW-0645">Protease</keyword>
<evidence type="ECO:0000256" key="2">
    <source>
        <dbReference type="ARBA" id="ARBA00004401"/>
    </source>
</evidence>
<proteinExistence type="inferred from homology"/>
<feature type="transmembrane region" description="Helical" evidence="8">
    <location>
        <begin position="46"/>
        <end position="68"/>
    </location>
</feature>
<evidence type="ECO:0000256" key="8">
    <source>
        <dbReference type="RuleBase" id="RU362042"/>
    </source>
</evidence>
<protein>
    <recommendedName>
        <fullName evidence="4 8">Signal peptidase I</fullName>
        <ecNumber evidence="4 8">3.4.21.89</ecNumber>
    </recommendedName>
</protein>
<dbReference type="GO" id="GO:0004252">
    <property type="term" value="F:serine-type endopeptidase activity"/>
    <property type="evidence" value="ECO:0007669"/>
    <property type="project" value="InterPro"/>
</dbReference>
<dbReference type="CDD" id="cd06530">
    <property type="entry name" value="S26_SPase_I"/>
    <property type="match status" value="1"/>
</dbReference>
<sequence>MFFPGLGQFYGEKIIKGLFWSICQIIAIIAAIWSCLSPDGQTSTGLIFLGITIIIYLANILDAHWTVYTAKNDKSLEKIPRTNKNPWFAVFVSRVLPGLGQLYGNHSILGLIFLTASLIFLRLDDLYPSLLIISPTLAAIATYHAYLGFPQKSSFRVREYRSIVAVMVGLIFAWGIIWNYLPNWIDGRWQLFNIPSESMQPTLQIGDFVLVKKSSSYVPQQKDVVVFKTPDAVKKLSPDAGDYFIKRIIGKPEDKIQIENGIVYINNQPLEETYISEPPDYQWGPEIVPSQAYFVLGDNRNASLDSHAWGFLSKDYLVGQAYKISWPLGRGKSLILK</sequence>
<feature type="domain" description="Peptidase S26" evidence="9">
    <location>
        <begin position="189"/>
        <end position="326"/>
    </location>
</feature>
<dbReference type="OrthoDB" id="9802919at2"/>
<evidence type="ECO:0000256" key="3">
    <source>
        <dbReference type="ARBA" id="ARBA00009370"/>
    </source>
</evidence>
<evidence type="ECO:0000256" key="4">
    <source>
        <dbReference type="ARBA" id="ARBA00013208"/>
    </source>
</evidence>
<evidence type="ECO:0000256" key="5">
    <source>
        <dbReference type="ARBA" id="ARBA00022670"/>
    </source>
</evidence>
<evidence type="ECO:0000259" key="9">
    <source>
        <dbReference type="Pfam" id="PF10502"/>
    </source>
</evidence>
<reference evidence="10 11" key="1">
    <citation type="submission" date="2018-03" db="EMBL/GenBank/DDBJ databases">
        <title>The ancient ancestry and fast evolution of plastids.</title>
        <authorList>
            <person name="Moore K.R."/>
            <person name="Magnabosco C."/>
            <person name="Momper L."/>
            <person name="Gold D.A."/>
            <person name="Bosak T."/>
            <person name="Fournier G.P."/>
        </authorList>
    </citation>
    <scope>NUCLEOTIDE SEQUENCE [LARGE SCALE GENOMIC DNA]</scope>
    <source>
        <strain evidence="10 11">CCALA 016</strain>
    </source>
</reference>
<feature type="active site" evidence="7">
    <location>
        <position position="198"/>
    </location>
</feature>
<keyword evidence="8" id="KW-0472">Membrane</keyword>
<keyword evidence="8" id="KW-0812">Transmembrane</keyword>
<accession>A0A2T1M074</accession>
<comment type="catalytic activity">
    <reaction evidence="1 8">
        <text>Cleavage of hydrophobic, N-terminal signal or leader sequences from secreted and periplasmic proteins.</text>
        <dbReference type="EC" id="3.4.21.89"/>
    </reaction>
</comment>
<dbReference type="GO" id="GO:0005886">
    <property type="term" value="C:plasma membrane"/>
    <property type="evidence" value="ECO:0007669"/>
    <property type="project" value="UniProtKB-SubCell"/>
</dbReference>
<dbReference type="InterPro" id="IPR036286">
    <property type="entry name" value="LexA/Signal_pep-like_sf"/>
</dbReference>
<dbReference type="PANTHER" id="PTHR43390">
    <property type="entry name" value="SIGNAL PEPTIDASE I"/>
    <property type="match status" value="1"/>
</dbReference>
<dbReference type="PROSITE" id="PS00761">
    <property type="entry name" value="SPASE_I_3"/>
    <property type="match status" value="1"/>
</dbReference>
<dbReference type="GO" id="GO:0009003">
    <property type="term" value="F:signal peptidase activity"/>
    <property type="evidence" value="ECO:0007669"/>
    <property type="project" value="UniProtKB-EC"/>
</dbReference>